<sequence length="130" mass="14604">MRSLLTPRLEIDQQAVAALANEQYLAWRASWQKRSPECRPSDKDLLRQAGSWARATAEAAQSLAVERDRRARLTEAEREIEDLLDWRARISNPLTCPDSLFQACGSERVNAELVRVDTRLAALAADRSAA</sequence>
<dbReference type="Proteomes" id="UP001144397">
    <property type="component" value="Unassembled WGS sequence"/>
</dbReference>
<dbReference type="EMBL" id="BSDO01000002">
    <property type="protein sequence ID" value="GLI21864.1"/>
    <property type="molecule type" value="Genomic_DNA"/>
</dbReference>
<organism evidence="1 3">
    <name type="scientific">Xanthobacter flavus</name>
    <dbReference type="NCBI Taxonomy" id="281"/>
    <lineage>
        <taxon>Bacteria</taxon>
        <taxon>Pseudomonadati</taxon>
        <taxon>Pseudomonadota</taxon>
        <taxon>Alphaproteobacteria</taxon>
        <taxon>Hyphomicrobiales</taxon>
        <taxon>Xanthobacteraceae</taxon>
        <taxon>Xanthobacter</taxon>
    </lineage>
</organism>
<dbReference type="RefSeq" id="WP_281806779.1">
    <property type="nucleotide sequence ID" value="NZ_BSDO01000002.1"/>
</dbReference>
<protein>
    <submittedName>
        <fullName evidence="1">Uncharacterized protein</fullName>
    </submittedName>
</protein>
<evidence type="ECO:0000313" key="1">
    <source>
        <dbReference type="EMBL" id="GLI21864.1"/>
    </source>
</evidence>
<evidence type="ECO:0000313" key="3">
    <source>
        <dbReference type="Proteomes" id="UP001144397"/>
    </source>
</evidence>
<dbReference type="AlphaFoldDB" id="A0A9W6CMA7"/>
<evidence type="ECO:0000313" key="2">
    <source>
        <dbReference type="EMBL" id="MDR6332385.1"/>
    </source>
</evidence>
<evidence type="ECO:0000313" key="4">
    <source>
        <dbReference type="Proteomes" id="UP001245370"/>
    </source>
</evidence>
<dbReference type="Proteomes" id="UP001245370">
    <property type="component" value="Unassembled WGS sequence"/>
</dbReference>
<proteinExistence type="predicted"/>
<dbReference type="EMBL" id="JAVDPY010000001">
    <property type="protein sequence ID" value="MDR6332385.1"/>
    <property type="molecule type" value="Genomic_DNA"/>
</dbReference>
<keyword evidence="4" id="KW-1185">Reference proteome</keyword>
<reference evidence="2 4" key="2">
    <citation type="submission" date="2023-07" db="EMBL/GenBank/DDBJ databases">
        <title>Genomic Encyclopedia of Type Strains, Phase IV (KMG-IV): sequencing the most valuable type-strain genomes for metagenomic binning, comparative biology and taxonomic classification.</title>
        <authorList>
            <person name="Goeker M."/>
        </authorList>
    </citation>
    <scope>NUCLEOTIDE SEQUENCE [LARGE SCALE GENOMIC DNA]</scope>
    <source>
        <strain evidence="2 4">DSM 338</strain>
    </source>
</reference>
<comment type="caution">
    <text evidence="1">The sequence shown here is derived from an EMBL/GenBank/DDBJ whole genome shotgun (WGS) entry which is preliminary data.</text>
</comment>
<accession>A0A9W6CMA7</accession>
<gene>
    <name evidence="2" type="ORF">GGQ86_000832</name>
    <name evidence="1" type="ORF">XFLAVUS301_15380</name>
</gene>
<reference evidence="1" key="1">
    <citation type="submission" date="2022-12" db="EMBL/GenBank/DDBJ databases">
        <title>Reference genome sequencing for broad-spectrum identification of bacterial and archaeal isolates by mass spectrometry.</title>
        <authorList>
            <person name="Sekiguchi Y."/>
            <person name="Tourlousse D.M."/>
        </authorList>
    </citation>
    <scope>NUCLEOTIDE SEQUENCE</scope>
    <source>
        <strain evidence="1">301</strain>
    </source>
</reference>
<dbReference type="GeneID" id="95762332"/>
<name>A0A9W6CMA7_XANFL</name>